<dbReference type="Pfam" id="PF13738">
    <property type="entry name" value="Pyr_redox_3"/>
    <property type="match status" value="1"/>
</dbReference>
<dbReference type="InterPro" id="IPR036188">
    <property type="entry name" value="FAD/NAD-bd_sf"/>
</dbReference>
<accession>A0AAI8VVD0</accession>
<organism evidence="2 3">
    <name type="scientific">Anthostomella pinea</name>
    <dbReference type="NCBI Taxonomy" id="933095"/>
    <lineage>
        <taxon>Eukaryota</taxon>
        <taxon>Fungi</taxon>
        <taxon>Dikarya</taxon>
        <taxon>Ascomycota</taxon>
        <taxon>Pezizomycotina</taxon>
        <taxon>Sordariomycetes</taxon>
        <taxon>Xylariomycetidae</taxon>
        <taxon>Xylariales</taxon>
        <taxon>Xylariaceae</taxon>
        <taxon>Anthostomella</taxon>
    </lineage>
</organism>
<evidence type="ECO:0000313" key="2">
    <source>
        <dbReference type="EMBL" id="CAJ2511128.1"/>
    </source>
</evidence>
<dbReference type="GO" id="GO:0050660">
    <property type="term" value="F:flavin adenine dinucleotide binding"/>
    <property type="evidence" value="ECO:0007669"/>
    <property type="project" value="TreeGrafter"/>
</dbReference>
<dbReference type="Proteomes" id="UP001295740">
    <property type="component" value="Unassembled WGS sequence"/>
</dbReference>
<dbReference type="EMBL" id="CAUWAG010000018">
    <property type="protein sequence ID" value="CAJ2511128.1"/>
    <property type="molecule type" value="Genomic_DNA"/>
</dbReference>
<protein>
    <submittedName>
        <fullName evidence="2">Uu.00g067530.m01.CDS01</fullName>
    </submittedName>
</protein>
<evidence type="ECO:0000256" key="1">
    <source>
        <dbReference type="ARBA" id="ARBA00023002"/>
    </source>
</evidence>
<dbReference type="AlphaFoldDB" id="A0AAI8VVD0"/>
<keyword evidence="3" id="KW-1185">Reference proteome</keyword>
<evidence type="ECO:0000313" key="3">
    <source>
        <dbReference type="Proteomes" id="UP001295740"/>
    </source>
</evidence>
<keyword evidence="1" id="KW-0560">Oxidoreductase</keyword>
<dbReference type="PANTHER" id="PTHR43539">
    <property type="entry name" value="FLAVIN-BINDING MONOOXYGENASE-LIKE PROTEIN (AFU_ORTHOLOGUE AFUA_4G09220)"/>
    <property type="match status" value="1"/>
</dbReference>
<dbReference type="SUPFAM" id="SSF51905">
    <property type="entry name" value="FAD/NAD(P)-binding domain"/>
    <property type="match status" value="1"/>
</dbReference>
<dbReference type="Gene3D" id="3.50.50.60">
    <property type="entry name" value="FAD/NAD(P)-binding domain"/>
    <property type="match status" value="1"/>
</dbReference>
<proteinExistence type="predicted"/>
<dbReference type="PANTHER" id="PTHR43539:SF68">
    <property type="entry name" value="FLAVIN-BINDING MONOOXYGENASE-LIKE PROTEIN (AFU_ORTHOLOGUE AFUA_4G09220)"/>
    <property type="match status" value="1"/>
</dbReference>
<gene>
    <name evidence="2" type="ORF">KHLLAP_LOCUS11596</name>
</gene>
<comment type="caution">
    <text evidence="2">The sequence shown here is derived from an EMBL/GenBank/DDBJ whole genome shotgun (WGS) entry which is preliminary data.</text>
</comment>
<reference evidence="2" key="1">
    <citation type="submission" date="2023-10" db="EMBL/GenBank/DDBJ databases">
        <authorList>
            <person name="Hackl T."/>
        </authorList>
    </citation>
    <scope>NUCLEOTIDE SEQUENCE</scope>
</reference>
<dbReference type="GO" id="GO:0004497">
    <property type="term" value="F:monooxygenase activity"/>
    <property type="evidence" value="ECO:0007669"/>
    <property type="project" value="TreeGrafter"/>
</dbReference>
<sequence length="618" mass="67548">MASEPGECAPALPNGSWEGSKFPPKADLRKMMAQSPVPILAPGMVDMASMGGDEPARQAIAVLEAFNVALASEDVEGLGSLFCAKQAYWKDQLALTYHLRTFYTPGVIAAGLLETKNLRQLAGGFQLDTDARFIPATPDLQFIDASFNFETLSPAATCSGRLLLLPLKTDSIVEWKIWILGTKLENLGVQSEDESLLQSPQRQLHALERFETDAFIVGGGNAAVALAARLKALNVDCVMAERNPRVGDNWALRYDALRFHVPTSFCELPYMLYDKQLQTPNYLRKNDLADQVRRYVEAFNLNVITSAEIMQTRQLPDKRWCIEFHTPSGTRTVVAKHPVQATGIGSQKPYVPHIAGEQLYKGINMHSSLYKNPAQLVAQGVSSVLIIGSANTAFDVLEDCHAAGLRTTMVARSPTYVLPVEYVCDKRSLGAYDYGVALARGLCRNLASQEPERYTALAKAGFAVHDSAHPDTALMHNLIERGCGHYVDVGGTALLAEGKAAVIGGVEPVGYTETGLRFSDGSTADADAVVWCTGFADSDASTTVPDILKTSLPVDATWGIDEEGKIRGIWKRHQHVDNYWVMGGYTQQHRWHSRTVALQIKAELEGVLPPAYRETPRA</sequence>
<name>A0AAI8VVD0_9PEZI</name>
<dbReference type="InterPro" id="IPR050982">
    <property type="entry name" value="Auxin_biosynth/cation_transpt"/>
</dbReference>